<keyword evidence="11" id="KW-1185">Reference proteome</keyword>
<dbReference type="AlphaFoldDB" id="A0A841ET92"/>
<feature type="transmembrane region" description="Helical" evidence="8">
    <location>
        <begin position="77"/>
        <end position="97"/>
    </location>
</feature>
<protein>
    <submittedName>
        <fullName evidence="10">Cytochrome c oxidase subunit 3</fullName>
    </submittedName>
</protein>
<keyword evidence="4 7" id="KW-0812">Transmembrane</keyword>
<dbReference type="PROSITE" id="PS50253">
    <property type="entry name" value="COX3"/>
    <property type="match status" value="1"/>
</dbReference>
<gene>
    <name evidence="10" type="ORF">HNP25_002926</name>
</gene>
<dbReference type="GO" id="GO:0004129">
    <property type="term" value="F:cytochrome-c oxidase activity"/>
    <property type="evidence" value="ECO:0007669"/>
    <property type="project" value="InterPro"/>
</dbReference>
<dbReference type="RefSeq" id="WP_229202872.1">
    <property type="nucleotide sequence ID" value="NZ_JACHKT010000021.1"/>
</dbReference>
<proteinExistence type="inferred from homology"/>
<evidence type="ECO:0000259" key="9">
    <source>
        <dbReference type="PROSITE" id="PS50253"/>
    </source>
</evidence>
<evidence type="ECO:0000256" key="5">
    <source>
        <dbReference type="ARBA" id="ARBA00022989"/>
    </source>
</evidence>
<dbReference type="SUPFAM" id="SSF81452">
    <property type="entry name" value="Cytochrome c oxidase subunit III-like"/>
    <property type="match status" value="1"/>
</dbReference>
<comment type="caution">
    <text evidence="10">The sequence shown here is derived from an EMBL/GenBank/DDBJ whole genome shotgun (WGS) entry which is preliminary data.</text>
</comment>
<evidence type="ECO:0000256" key="7">
    <source>
        <dbReference type="RuleBase" id="RU003376"/>
    </source>
</evidence>
<evidence type="ECO:0000256" key="3">
    <source>
        <dbReference type="ARBA" id="ARBA00022475"/>
    </source>
</evidence>
<dbReference type="EMBL" id="JACHKT010000021">
    <property type="protein sequence ID" value="MBB6004263.1"/>
    <property type="molecule type" value="Genomic_DNA"/>
</dbReference>
<evidence type="ECO:0000313" key="10">
    <source>
        <dbReference type="EMBL" id="MBB6004263.1"/>
    </source>
</evidence>
<evidence type="ECO:0000256" key="4">
    <source>
        <dbReference type="ARBA" id="ARBA00022692"/>
    </source>
</evidence>
<feature type="transmembrane region" description="Helical" evidence="8">
    <location>
        <begin position="117"/>
        <end position="141"/>
    </location>
</feature>
<keyword evidence="5 8" id="KW-1133">Transmembrane helix</keyword>
<accession>A0A841ET92</accession>
<evidence type="ECO:0000256" key="1">
    <source>
        <dbReference type="ARBA" id="ARBA00004651"/>
    </source>
</evidence>
<dbReference type="GO" id="GO:0019646">
    <property type="term" value="P:aerobic electron transport chain"/>
    <property type="evidence" value="ECO:0007669"/>
    <property type="project" value="InterPro"/>
</dbReference>
<keyword evidence="3" id="KW-1003">Cell membrane</keyword>
<dbReference type="GO" id="GO:0005886">
    <property type="term" value="C:plasma membrane"/>
    <property type="evidence" value="ECO:0007669"/>
    <property type="project" value="UniProtKB-SubCell"/>
</dbReference>
<evidence type="ECO:0000256" key="2">
    <source>
        <dbReference type="ARBA" id="ARBA00010581"/>
    </source>
</evidence>
<reference evidence="10 11" key="1">
    <citation type="submission" date="2020-08" db="EMBL/GenBank/DDBJ databases">
        <title>Functional genomics of gut bacteria from endangered species of beetles.</title>
        <authorList>
            <person name="Carlos-Shanley C."/>
        </authorList>
    </citation>
    <scope>NUCLEOTIDE SEQUENCE [LARGE SCALE GENOMIC DNA]</scope>
    <source>
        <strain evidence="10 11">S00070</strain>
    </source>
</reference>
<dbReference type="InterPro" id="IPR024791">
    <property type="entry name" value="Cyt_c/ubiquinol_Oxase_su3"/>
</dbReference>
<feature type="domain" description="Heme-copper oxidase subunit III family profile" evidence="9">
    <location>
        <begin position="1"/>
        <end position="190"/>
    </location>
</feature>
<dbReference type="InterPro" id="IPR000298">
    <property type="entry name" value="Cyt_c_oxidase-like_su3"/>
</dbReference>
<dbReference type="Gene3D" id="1.20.120.80">
    <property type="entry name" value="Cytochrome c oxidase, subunit III, four-helix bundle"/>
    <property type="match status" value="1"/>
</dbReference>
<evidence type="ECO:0000256" key="8">
    <source>
        <dbReference type="SAM" id="Phobius"/>
    </source>
</evidence>
<dbReference type="InterPro" id="IPR035973">
    <property type="entry name" value="Cyt_c_oxidase_su3-like_sf"/>
</dbReference>
<sequence>MQRREPFKFMLQMSIFGSGLMFLGLLTTYLGLQRPDAGFGKIQLPTVFWVSTLLILISSLTLHLANLNFKEDKFLSYRIYMGFTLLLGLVFVGMQLWGWQQLFALNADATLRTSRGFIYILSGLHILHIVIGLFFLVKIFLEAIKRASYIESFVYSVNPPNQLKINLIIFYWHFVDLLWVVLFLFLLWQN</sequence>
<comment type="similarity">
    <text evidence="2 7">Belongs to the cytochrome c oxidase subunit 3 family.</text>
</comment>
<organism evidence="10 11">
    <name type="scientific">Arcicella rosea</name>
    <dbReference type="NCBI Taxonomy" id="502909"/>
    <lineage>
        <taxon>Bacteria</taxon>
        <taxon>Pseudomonadati</taxon>
        <taxon>Bacteroidota</taxon>
        <taxon>Cytophagia</taxon>
        <taxon>Cytophagales</taxon>
        <taxon>Flectobacillaceae</taxon>
        <taxon>Arcicella</taxon>
    </lineage>
</organism>
<feature type="transmembrane region" description="Helical" evidence="8">
    <location>
        <begin position="9"/>
        <end position="32"/>
    </location>
</feature>
<feature type="transmembrane region" description="Helical" evidence="8">
    <location>
        <begin position="44"/>
        <end position="65"/>
    </location>
</feature>
<dbReference type="PANTHER" id="PTHR11403">
    <property type="entry name" value="CYTOCHROME C OXIDASE SUBUNIT III"/>
    <property type="match status" value="1"/>
</dbReference>
<dbReference type="Pfam" id="PF00510">
    <property type="entry name" value="COX3"/>
    <property type="match status" value="1"/>
</dbReference>
<keyword evidence="6 8" id="KW-0472">Membrane</keyword>
<name>A0A841ET92_9BACT</name>
<dbReference type="InterPro" id="IPR013833">
    <property type="entry name" value="Cyt_c_oxidase_su3_a-hlx"/>
</dbReference>
<feature type="transmembrane region" description="Helical" evidence="8">
    <location>
        <begin position="168"/>
        <end position="188"/>
    </location>
</feature>
<comment type="subcellular location">
    <subcellularLocation>
        <location evidence="1 7">Cell membrane</location>
        <topology evidence="1 7">Multi-pass membrane protein</topology>
    </subcellularLocation>
</comment>
<dbReference type="PANTHER" id="PTHR11403:SF2">
    <property type="entry name" value="CYTOCHROME BO(3) UBIQUINOL OXIDASE SUBUNIT 3"/>
    <property type="match status" value="1"/>
</dbReference>
<dbReference type="Proteomes" id="UP000524404">
    <property type="component" value="Unassembled WGS sequence"/>
</dbReference>
<evidence type="ECO:0000313" key="11">
    <source>
        <dbReference type="Proteomes" id="UP000524404"/>
    </source>
</evidence>
<evidence type="ECO:0000256" key="6">
    <source>
        <dbReference type="ARBA" id="ARBA00023136"/>
    </source>
</evidence>